<feature type="region of interest" description="Disordered" evidence="7">
    <location>
        <begin position="363"/>
        <end position="400"/>
    </location>
</feature>
<evidence type="ECO:0000256" key="3">
    <source>
        <dbReference type="ARBA" id="ARBA00022692"/>
    </source>
</evidence>
<gene>
    <name evidence="10" type="ORF">CEPIT_LOCUS33533</name>
</gene>
<feature type="transmembrane region" description="Helical" evidence="8">
    <location>
        <begin position="248"/>
        <end position="267"/>
    </location>
</feature>
<comment type="subcellular location">
    <subcellularLocation>
        <location evidence="1">Nucleus inner membrane</location>
    </subcellularLocation>
</comment>
<evidence type="ECO:0000256" key="7">
    <source>
        <dbReference type="SAM" id="MobiDB-lite"/>
    </source>
</evidence>
<dbReference type="GO" id="GO:0071763">
    <property type="term" value="P:nuclear membrane organization"/>
    <property type="evidence" value="ECO:0007669"/>
    <property type="project" value="TreeGrafter"/>
</dbReference>
<dbReference type="GO" id="GO:0034399">
    <property type="term" value="C:nuclear periphery"/>
    <property type="evidence" value="ECO:0007669"/>
    <property type="project" value="TreeGrafter"/>
</dbReference>
<comment type="caution">
    <text evidence="10">The sequence shown here is derived from an EMBL/GenBank/DDBJ whole genome shotgun (WGS) entry which is preliminary data.</text>
</comment>
<evidence type="ECO:0000256" key="6">
    <source>
        <dbReference type="ARBA" id="ARBA00023242"/>
    </source>
</evidence>
<proteinExistence type="predicted"/>
<dbReference type="PANTHER" id="PTHR47808">
    <property type="entry name" value="INNER NUCLEAR MEMBRANE PROTEIN HEH2-RELATED"/>
    <property type="match status" value="1"/>
</dbReference>
<dbReference type="InterPro" id="IPR018996">
    <property type="entry name" value="Man1/Src1-like_C"/>
</dbReference>
<dbReference type="PANTHER" id="PTHR47808:SF2">
    <property type="entry name" value="LEM DOMAIN-CONTAINING PROTEIN 2"/>
    <property type="match status" value="1"/>
</dbReference>
<evidence type="ECO:0000313" key="10">
    <source>
        <dbReference type="EMBL" id="CAH9134204.1"/>
    </source>
</evidence>
<keyword evidence="5 8" id="KW-0472">Membrane</keyword>
<feature type="compositionally biased region" description="Basic and acidic residues" evidence="7">
    <location>
        <begin position="376"/>
        <end position="388"/>
    </location>
</feature>
<keyword evidence="11" id="KW-1185">Reference proteome</keyword>
<keyword evidence="2" id="KW-0597">Phosphoprotein</keyword>
<organism evidence="10 11">
    <name type="scientific">Cuscuta epithymum</name>
    <dbReference type="NCBI Taxonomy" id="186058"/>
    <lineage>
        <taxon>Eukaryota</taxon>
        <taxon>Viridiplantae</taxon>
        <taxon>Streptophyta</taxon>
        <taxon>Embryophyta</taxon>
        <taxon>Tracheophyta</taxon>
        <taxon>Spermatophyta</taxon>
        <taxon>Magnoliopsida</taxon>
        <taxon>eudicotyledons</taxon>
        <taxon>Gunneridae</taxon>
        <taxon>Pentapetalae</taxon>
        <taxon>asterids</taxon>
        <taxon>lamiids</taxon>
        <taxon>Solanales</taxon>
        <taxon>Convolvulaceae</taxon>
        <taxon>Cuscuteae</taxon>
        <taxon>Cuscuta</taxon>
        <taxon>Cuscuta subgen. Cuscuta</taxon>
    </lineage>
</organism>
<protein>
    <recommendedName>
        <fullName evidence="9">Man1/Src1-like C-terminal domain-containing protein</fullName>
    </recommendedName>
</protein>
<keyword evidence="6" id="KW-0539">Nucleus</keyword>
<name>A0AAV0FF73_9ASTE</name>
<keyword evidence="3 8" id="KW-0812">Transmembrane</keyword>
<evidence type="ECO:0000256" key="5">
    <source>
        <dbReference type="ARBA" id="ARBA00023136"/>
    </source>
</evidence>
<evidence type="ECO:0000256" key="1">
    <source>
        <dbReference type="ARBA" id="ARBA00004540"/>
    </source>
</evidence>
<evidence type="ECO:0000259" key="9">
    <source>
        <dbReference type="Pfam" id="PF09402"/>
    </source>
</evidence>
<evidence type="ECO:0000313" key="11">
    <source>
        <dbReference type="Proteomes" id="UP001152523"/>
    </source>
</evidence>
<dbReference type="GO" id="GO:0005783">
    <property type="term" value="C:endoplasmic reticulum"/>
    <property type="evidence" value="ECO:0007669"/>
    <property type="project" value="TreeGrafter"/>
</dbReference>
<dbReference type="Proteomes" id="UP001152523">
    <property type="component" value="Unassembled WGS sequence"/>
</dbReference>
<dbReference type="AlphaFoldDB" id="A0AAV0FF73"/>
<dbReference type="Pfam" id="PF09402">
    <property type="entry name" value="MSC"/>
    <property type="match status" value="1"/>
</dbReference>
<accession>A0AAV0FF73</accession>
<dbReference type="InterPro" id="IPR044780">
    <property type="entry name" value="Heh2/Src1"/>
</dbReference>
<dbReference type="GO" id="GO:0005637">
    <property type="term" value="C:nuclear inner membrane"/>
    <property type="evidence" value="ECO:0007669"/>
    <property type="project" value="UniProtKB-SubCell"/>
</dbReference>
<sequence>MPITDPPPPMASTHRTRKSSTLLTPTINTKPSRTRISPSSLSLPLEPSPDFFPTSKAEILRLVSVISIATFIAVVCNYIAAVVNQQPKPFCTSNSELEGALSDFCEPCPSNGVCYDGKLECAHGYQKHGDSCIEDSKVSQAAKELYKFVEDHVCKEYAQHMCGGTGAIWVQEDGVLNKFGETMMMNYYGLSDVAYGHAKQRAIEAVGELLERRTDHHGIKEVKCPDQLAQKHMPLSCLVQQWIVENTIAILAACALLVGCFVILLRVRRRHYLSLRAEELYNEVCDVVEEKALLSRSTNYESEPWVIASWLRDYLLSPTERKDPILWKKVEELVLEDSRLEQYPKVVKGESKVVWEWQVEGSLSSSGKKRAHNRRKPESSHNQRKPESGEGMDLSSRGKNWVPKAVAAALHN</sequence>
<evidence type="ECO:0000256" key="4">
    <source>
        <dbReference type="ARBA" id="ARBA00022989"/>
    </source>
</evidence>
<dbReference type="Gene3D" id="1.10.10.1180">
    <property type="entry name" value="MAN1, winged-helix domain"/>
    <property type="match status" value="1"/>
</dbReference>
<evidence type="ECO:0000256" key="2">
    <source>
        <dbReference type="ARBA" id="ARBA00022553"/>
    </source>
</evidence>
<feature type="transmembrane region" description="Helical" evidence="8">
    <location>
        <begin position="59"/>
        <end position="80"/>
    </location>
</feature>
<reference evidence="10" key="1">
    <citation type="submission" date="2022-07" db="EMBL/GenBank/DDBJ databases">
        <authorList>
            <person name="Macas J."/>
            <person name="Novak P."/>
            <person name="Neumann P."/>
        </authorList>
    </citation>
    <scope>NUCLEOTIDE SEQUENCE</scope>
</reference>
<keyword evidence="4 8" id="KW-1133">Transmembrane helix</keyword>
<dbReference type="GO" id="GO:0003682">
    <property type="term" value="F:chromatin binding"/>
    <property type="evidence" value="ECO:0007669"/>
    <property type="project" value="InterPro"/>
</dbReference>
<evidence type="ECO:0000256" key="8">
    <source>
        <dbReference type="SAM" id="Phobius"/>
    </source>
</evidence>
<dbReference type="EMBL" id="CAMAPF010000980">
    <property type="protein sequence ID" value="CAH9134204.1"/>
    <property type="molecule type" value="Genomic_DNA"/>
</dbReference>
<dbReference type="InterPro" id="IPR041885">
    <property type="entry name" value="MAN1_winged_helix_dom"/>
</dbReference>
<feature type="domain" description="Man1/Src1-like C-terminal" evidence="9">
    <location>
        <begin position="103"/>
        <end position="357"/>
    </location>
</feature>